<dbReference type="RefSeq" id="WP_047914572.1">
    <property type="nucleotide sequence ID" value="NZ_LN774769.1"/>
</dbReference>
<dbReference type="Proteomes" id="UP000033166">
    <property type="component" value="Chromosome I"/>
</dbReference>
<organism evidence="1 2">
    <name type="scientific">Pseudolactococcus piscium MKFS47</name>
    <dbReference type="NCBI Taxonomy" id="297352"/>
    <lineage>
        <taxon>Bacteria</taxon>
        <taxon>Bacillati</taxon>
        <taxon>Bacillota</taxon>
        <taxon>Bacilli</taxon>
        <taxon>Lactobacillales</taxon>
        <taxon>Streptococcaceae</taxon>
        <taxon>Pseudolactococcus</taxon>
    </lineage>
</organism>
<proteinExistence type="predicted"/>
<dbReference type="GO" id="GO:0016791">
    <property type="term" value="F:phosphatase activity"/>
    <property type="evidence" value="ECO:0007669"/>
    <property type="project" value="UniProtKB-ARBA"/>
</dbReference>
<reference evidence="2" key="1">
    <citation type="submission" date="2015-01" db="EMBL/GenBank/DDBJ databases">
        <authorList>
            <person name="Andreevskaya M."/>
        </authorList>
    </citation>
    <scope>NUCLEOTIDE SEQUENCE [LARGE SCALE GENOMIC DNA]</scope>
    <source>
        <strain evidence="2">MKFS47</strain>
    </source>
</reference>
<dbReference type="SFLD" id="SFLDG01140">
    <property type="entry name" value="C2.B:_Phosphomannomutase_and_P"/>
    <property type="match status" value="1"/>
</dbReference>
<dbReference type="Gene3D" id="3.40.50.1000">
    <property type="entry name" value="HAD superfamily/HAD-like"/>
    <property type="match status" value="1"/>
</dbReference>
<dbReference type="SFLD" id="SFLDS00003">
    <property type="entry name" value="Haloacid_Dehalogenase"/>
    <property type="match status" value="1"/>
</dbReference>
<dbReference type="Pfam" id="PF08282">
    <property type="entry name" value="Hydrolase_3"/>
    <property type="match status" value="1"/>
</dbReference>
<dbReference type="CDD" id="cd07518">
    <property type="entry name" value="HAD_YbiV-Like"/>
    <property type="match status" value="1"/>
</dbReference>
<dbReference type="GO" id="GO:0005829">
    <property type="term" value="C:cytosol"/>
    <property type="evidence" value="ECO:0007669"/>
    <property type="project" value="TreeGrafter"/>
</dbReference>
<dbReference type="EMBL" id="LN774769">
    <property type="protein sequence ID" value="CEN27267.1"/>
    <property type="molecule type" value="Genomic_DNA"/>
</dbReference>
<dbReference type="SUPFAM" id="SSF56784">
    <property type="entry name" value="HAD-like"/>
    <property type="match status" value="1"/>
</dbReference>
<dbReference type="KEGG" id="lpk:LACPI_0067"/>
<accession>A0A0D6DTX2</accession>
<dbReference type="NCBIfam" id="TIGR00099">
    <property type="entry name" value="Cof-subfamily"/>
    <property type="match status" value="1"/>
</dbReference>
<protein>
    <submittedName>
        <fullName evidence="1">Phosphatase YbjI</fullName>
    </submittedName>
</protein>
<dbReference type="InterPro" id="IPR000150">
    <property type="entry name" value="Cof"/>
</dbReference>
<name>A0A0D6DTX2_9LACT</name>
<dbReference type="AlphaFoldDB" id="A0A0D6DTX2"/>
<dbReference type="InterPro" id="IPR036412">
    <property type="entry name" value="HAD-like_sf"/>
</dbReference>
<evidence type="ECO:0000313" key="1">
    <source>
        <dbReference type="EMBL" id="CEN27267.1"/>
    </source>
</evidence>
<dbReference type="GO" id="GO:0000287">
    <property type="term" value="F:magnesium ion binding"/>
    <property type="evidence" value="ECO:0007669"/>
    <property type="project" value="TreeGrafter"/>
</dbReference>
<gene>
    <name evidence="1" type="primary">ybjI</name>
    <name evidence="1" type="ORF">LACPI_0067</name>
</gene>
<dbReference type="InterPro" id="IPR006379">
    <property type="entry name" value="HAD-SF_hydro_IIB"/>
</dbReference>
<dbReference type="PANTHER" id="PTHR10000:SF53">
    <property type="entry name" value="5-AMINO-6-(5-PHOSPHO-D-RIBITYLAMINO)URACIL PHOSPHATASE YBJI-RELATED"/>
    <property type="match status" value="1"/>
</dbReference>
<evidence type="ECO:0000313" key="2">
    <source>
        <dbReference type="Proteomes" id="UP000033166"/>
    </source>
</evidence>
<sequence>MTIKLIATDMDGTFLDGKGAYDKKRFDRLLSKLAAQEIRFVAASGRQLLALEAMFSAFTDRIIFVAENGGIVKYQDQILFEEKMPFDQVLEISEFVRQSDFIEGDSVLLSGAKGSYILETADAHARKKAAMYYENIQIVSDFSTVVDDILKLTVSFKPENVLGGEAWLNAKLVGARAVTTGLASIDIIPSGISKETGLSHLAEKFKIQPSEILAFGDNLNDLEMLTYAGTSFSMLNARDEVKAVADDVIGHHADAAVMTYLENLVK</sequence>
<dbReference type="InterPro" id="IPR023214">
    <property type="entry name" value="HAD_sf"/>
</dbReference>
<dbReference type="Gene3D" id="3.30.1240.10">
    <property type="match status" value="1"/>
</dbReference>
<dbReference type="STRING" id="1364.LP2241_10055"/>
<dbReference type="PROSITE" id="PS01229">
    <property type="entry name" value="COF_2"/>
    <property type="match status" value="1"/>
</dbReference>
<dbReference type="PANTHER" id="PTHR10000">
    <property type="entry name" value="PHOSPHOSERINE PHOSPHATASE"/>
    <property type="match status" value="1"/>
</dbReference>
<dbReference type="HOGENOM" id="CLU_044146_5_0_9"/>
<dbReference type="NCBIfam" id="TIGR01484">
    <property type="entry name" value="HAD-SF-IIB"/>
    <property type="match status" value="1"/>
</dbReference>